<evidence type="ECO:0000256" key="7">
    <source>
        <dbReference type="ARBA" id="ARBA00022729"/>
    </source>
</evidence>
<dbReference type="AlphaFoldDB" id="A0A2H8TWB3"/>
<keyword evidence="8" id="KW-0256">Endoplasmic reticulum</keyword>
<dbReference type="EMBL" id="GFXV01006770">
    <property type="protein sequence ID" value="MBW18575.1"/>
    <property type="molecule type" value="Transcribed_RNA"/>
</dbReference>
<evidence type="ECO:0000256" key="11">
    <source>
        <dbReference type="ARBA" id="ARBA00023002"/>
    </source>
</evidence>
<dbReference type="OrthoDB" id="269384at2759"/>
<dbReference type="PANTHER" id="PTHR12613">
    <property type="entry name" value="ERO1-RELATED"/>
    <property type="match status" value="1"/>
</dbReference>
<comment type="cofactor">
    <cofactor evidence="1 17">
        <name>FAD</name>
        <dbReference type="ChEBI" id="CHEBI:57692"/>
    </cofactor>
</comment>
<keyword evidence="11" id="KW-0560">Oxidoreductase</keyword>
<evidence type="ECO:0000256" key="1">
    <source>
        <dbReference type="ARBA" id="ARBA00001974"/>
    </source>
</evidence>
<feature type="active site" description="Nucleophile" evidence="16">
    <location>
        <position position="399"/>
    </location>
</feature>
<feature type="transmembrane region" description="Helical" evidence="19">
    <location>
        <begin position="7"/>
        <end position="28"/>
    </location>
</feature>
<protein>
    <submittedName>
        <fullName evidence="20">Ero1-like protein</fullName>
    </submittedName>
</protein>
<keyword evidence="7" id="KW-0732">Signal</keyword>
<feature type="disulfide bond" description="Redox-active" evidence="18">
    <location>
        <begin position="399"/>
        <end position="402"/>
    </location>
</feature>
<feature type="disulfide bond" description="Redox-active" evidence="18">
    <location>
        <begin position="100"/>
        <end position="105"/>
    </location>
</feature>
<dbReference type="PIRSF" id="PIRSF017205">
    <property type="entry name" value="ERO1"/>
    <property type="match status" value="1"/>
</dbReference>
<keyword evidence="5" id="KW-0813">Transport</keyword>
<evidence type="ECO:0000256" key="16">
    <source>
        <dbReference type="PIRSR" id="PIRSR017205-1"/>
    </source>
</evidence>
<evidence type="ECO:0000256" key="9">
    <source>
        <dbReference type="ARBA" id="ARBA00022827"/>
    </source>
</evidence>
<organism evidence="20">
    <name type="scientific">Melanaphis sacchari</name>
    <dbReference type="NCBI Taxonomy" id="742174"/>
    <lineage>
        <taxon>Eukaryota</taxon>
        <taxon>Metazoa</taxon>
        <taxon>Ecdysozoa</taxon>
        <taxon>Arthropoda</taxon>
        <taxon>Hexapoda</taxon>
        <taxon>Insecta</taxon>
        <taxon>Pterygota</taxon>
        <taxon>Neoptera</taxon>
        <taxon>Paraneoptera</taxon>
        <taxon>Hemiptera</taxon>
        <taxon>Sternorrhyncha</taxon>
        <taxon>Aphidomorpha</taxon>
        <taxon>Aphidoidea</taxon>
        <taxon>Aphididae</taxon>
        <taxon>Aphidini</taxon>
        <taxon>Melanaphis</taxon>
    </lineage>
</organism>
<proteinExistence type="inferred from homology"/>
<dbReference type="GO" id="GO:0005789">
    <property type="term" value="C:endoplasmic reticulum membrane"/>
    <property type="evidence" value="ECO:0007669"/>
    <property type="project" value="UniProtKB-SubCell"/>
</dbReference>
<evidence type="ECO:0000256" key="14">
    <source>
        <dbReference type="ARBA" id="ARBA00023180"/>
    </source>
</evidence>
<dbReference type="InterPro" id="IPR007266">
    <property type="entry name" value="Ero1"/>
</dbReference>
<comment type="subunit">
    <text evidence="4">May function both as a monomer and a homodimer.</text>
</comment>
<evidence type="ECO:0000256" key="5">
    <source>
        <dbReference type="ARBA" id="ARBA00022448"/>
    </source>
</evidence>
<keyword evidence="10" id="KW-0249">Electron transport</keyword>
<feature type="binding site" evidence="17">
    <location>
        <position position="201"/>
    </location>
    <ligand>
        <name>FAD</name>
        <dbReference type="ChEBI" id="CHEBI:57692"/>
    </ligand>
</feature>
<keyword evidence="6" id="KW-0285">Flavoprotein</keyword>
<dbReference type="InterPro" id="IPR037192">
    <property type="entry name" value="ERO1-like_sf"/>
</dbReference>
<evidence type="ECO:0000256" key="18">
    <source>
        <dbReference type="PIRSR" id="PIRSR017205-3"/>
    </source>
</evidence>
<evidence type="ECO:0000256" key="8">
    <source>
        <dbReference type="ARBA" id="ARBA00022824"/>
    </source>
</evidence>
<keyword evidence="13 18" id="KW-1015">Disulfide bond</keyword>
<dbReference type="GO" id="GO:0015035">
    <property type="term" value="F:protein-disulfide reductase activity"/>
    <property type="evidence" value="ECO:0007669"/>
    <property type="project" value="InterPro"/>
</dbReference>
<evidence type="ECO:0000256" key="3">
    <source>
        <dbReference type="ARBA" id="ARBA00008277"/>
    </source>
</evidence>
<evidence type="ECO:0000256" key="10">
    <source>
        <dbReference type="ARBA" id="ARBA00022982"/>
    </source>
</evidence>
<reference evidence="20" key="1">
    <citation type="submission" date="2017-10" db="EMBL/GenBank/DDBJ databases">
        <title>Transcriptome Assembly of Sugarcane Aphid Adults.</title>
        <authorList>
            <person name="Scully E.D."/>
            <person name="Palmer N.A."/>
            <person name="Geib S.M."/>
            <person name="Sarath G."/>
            <person name="Sattler S.E."/>
        </authorList>
    </citation>
    <scope>NUCLEOTIDE SEQUENCE</scope>
    <source>
        <tissue evidence="20">Whole body</tissue>
    </source>
</reference>
<evidence type="ECO:0000256" key="15">
    <source>
        <dbReference type="ARBA" id="ARBA00023284"/>
    </source>
</evidence>
<dbReference type="GO" id="GO:0034975">
    <property type="term" value="P:protein folding in endoplasmic reticulum"/>
    <property type="evidence" value="ECO:0007669"/>
    <property type="project" value="InterPro"/>
</dbReference>
<keyword evidence="15" id="KW-0676">Redox-active center</keyword>
<accession>A0A2H8TWB3</accession>
<dbReference type="SUPFAM" id="SSF110019">
    <property type="entry name" value="ERO1-like"/>
    <property type="match status" value="1"/>
</dbReference>
<evidence type="ECO:0000256" key="17">
    <source>
        <dbReference type="PIRSR" id="PIRSR017205-2"/>
    </source>
</evidence>
<name>A0A2H8TWB3_9HEMI</name>
<feature type="binding site" evidence="17">
    <location>
        <position position="253"/>
    </location>
    <ligand>
        <name>FAD</name>
        <dbReference type="ChEBI" id="CHEBI:57692"/>
    </ligand>
</feature>
<feature type="binding site" evidence="17">
    <location>
        <position position="256"/>
    </location>
    <ligand>
        <name>FAD</name>
        <dbReference type="ChEBI" id="CHEBI:57692"/>
    </ligand>
</feature>
<evidence type="ECO:0000256" key="13">
    <source>
        <dbReference type="ARBA" id="ARBA00023157"/>
    </source>
</evidence>
<dbReference type="PANTHER" id="PTHR12613:SF0">
    <property type="entry name" value="ERO1-LIKE PROTEIN"/>
    <property type="match status" value="1"/>
</dbReference>
<feature type="binding site" evidence="17">
    <location>
        <position position="295"/>
    </location>
    <ligand>
        <name>FAD</name>
        <dbReference type="ChEBI" id="CHEBI:57692"/>
    </ligand>
</feature>
<feature type="binding site" evidence="17">
    <location>
        <position position="214"/>
    </location>
    <ligand>
        <name>FAD</name>
        <dbReference type="ChEBI" id="CHEBI:57692"/>
    </ligand>
</feature>
<evidence type="ECO:0000256" key="2">
    <source>
        <dbReference type="ARBA" id="ARBA00004367"/>
    </source>
</evidence>
<dbReference type="Pfam" id="PF04137">
    <property type="entry name" value="ERO1"/>
    <property type="match status" value="1"/>
</dbReference>
<comment type="subcellular location">
    <subcellularLocation>
        <location evidence="2">Endoplasmic reticulum membrane</location>
        <topology evidence="2">Peripheral membrane protein</topology>
        <orientation evidence="2">Lumenal side</orientation>
    </subcellularLocation>
</comment>
<evidence type="ECO:0000256" key="12">
    <source>
        <dbReference type="ARBA" id="ARBA00023136"/>
    </source>
</evidence>
<feature type="active site" evidence="16">
    <location>
        <position position="402"/>
    </location>
</feature>
<comment type="similarity">
    <text evidence="3">Belongs to the EROs family.</text>
</comment>
<dbReference type="GO" id="GO:0071949">
    <property type="term" value="F:FAD binding"/>
    <property type="evidence" value="ECO:0007669"/>
    <property type="project" value="InterPro"/>
</dbReference>
<feature type="binding site" evidence="17">
    <location>
        <position position="203"/>
    </location>
    <ligand>
        <name>FAD</name>
        <dbReference type="ChEBI" id="CHEBI:57692"/>
    </ligand>
</feature>
<sequence length="474" mass="54695">MSPRSINCLFMLVVNICLYMSVVCFFSSSSSIVNSRIDNSWLNELKGNIDETNSTVEIVDKFNNYQIYPRIISIVSKDYFKFFKVNLRRTCPFWSDDSKCAMRYCQVESCQLDDLPIGLKGSHHSLVDEDMSIKYMEGPQQQECEKVMQDELGYINTTISAAAMEDFALWQAHDDIQDMYCTLPDDDGEAEYVDLSLNPERYTGYKGLSANRVWNTIYMENCFRPKNLFEVYIISAKLTGMCLEKRAFYRAISGLHTSINIHLSAQYLLSDKGSTFLNPCGTGFWGPNAEEFERKFGPKYTKGEGTQWLRNLYFLYLVELRALQKAAPLLEQVEYYTGNDKEDETTRLAVHNFLGIIKKFPQQFNEHTMFLGGQQAQKLKEEFRLHFRNVSTIMDCVGCDKCRLWGKLQIQGLGTALKILFSNKARTNGYNELSTTVNKHTLQLERSEIVALFNAFGRLSTSIYEIEKFRKLLR</sequence>
<evidence type="ECO:0000313" key="20">
    <source>
        <dbReference type="EMBL" id="MBW18575.1"/>
    </source>
</evidence>
<gene>
    <name evidence="20" type="primary">Ero1L_2</name>
</gene>
<keyword evidence="19" id="KW-0812">Transmembrane</keyword>
<evidence type="ECO:0000256" key="6">
    <source>
        <dbReference type="ARBA" id="ARBA00022630"/>
    </source>
</evidence>
<keyword evidence="14" id="KW-0325">Glycoprotein</keyword>
<dbReference type="GO" id="GO:0016972">
    <property type="term" value="F:thiol oxidase activity"/>
    <property type="evidence" value="ECO:0007669"/>
    <property type="project" value="InterPro"/>
</dbReference>
<keyword evidence="9 17" id="KW-0274">FAD</keyword>
<keyword evidence="19" id="KW-1133">Transmembrane helix</keyword>
<evidence type="ECO:0000256" key="4">
    <source>
        <dbReference type="ARBA" id="ARBA00011802"/>
    </source>
</evidence>
<keyword evidence="12 19" id="KW-0472">Membrane</keyword>
<evidence type="ECO:0000256" key="19">
    <source>
        <dbReference type="SAM" id="Phobius"/>
    </source>
</evidence>